<name>A0ABM3EKN3_SALSA</name>
<dbReference type="RefSeq" id="XP_045571618.1">
    <property type="nucleotide sequence ID" value="XM_045715662.1"/>
</dbReference>
<dbReference type="GeneID" id="106601856"/>
<keyword evidence="1" id="KW-1185">Reference proteome</keyword>
<proteinExistence type="predicted"/>
<protein>
    <submittedName>
        <fullName evidence="2">Uncharacterized protein</fullName>
    </submittedName>
</protein>
<accession>A0ABM3EKN3</accession>
<gene>
    <name evidence="2" type="primary">LOC106601856</name>
</gene>
<sequence>MSSSGHLPPKRRRPTATCLEWRKRNDGSLKSSGTAFIRQVVRLWRSRLRMGVDGIQHYVNMLLHSIFFLGHIHQASLLPNAFFESREGRLVMYDLERRFPQAFHNYKYPPHQTPFSNLLTLAVRICRCEEEEGIKSFLLHFLNALDLPPRIKGESNYTNYYTLEASTIALCYNETPGLRRPVKYYGASLSCRGEREKNIMINWSCLNVWHDYVSYAVLSFRHDEQGNGIRFPVTVKCRAFYRNPQTNCYEDRRPCKNCGDLFSLSNPEMDKNDFPYGNCAETECLSNLLLGDHDVCSNMSFGHYTREKVIEKLYKTNGLRNMAENALEHLGFVSHGHDLPR</sequence>
<organism evidence="1 2">
    <name type="scientific">Salmo salar</name>
    <name type="common">Atlantic salmon</name>
    <dbReference type="NCBI Taxonomy" id="8030"/>
    <lineage>
        <taxon>Eukaryota</taxon>
        <taxon>Metazoa</taxon>
        <taxon>Chordata</taxon>
        <taxon>Craniata</taxon>
        <taxon>Vertebrata</taxon>
        <taxon>Euteleostomi</taxon>
        <taxon>Actinopterygii</taxon>
        <taxon>Neopterygii</taxon>
        <taxon>Teleostei</taxon>
        <taxon>Protacanthopterygii</taxon>
        <taxon>Salmoniformes</taxon>
        <taxon>Salmonidae</taxon>
        <taxon>Salmoninae</taxon>
        <taxon>Salmo</taxon>
    </lineage>
</organism>
<evidence type="ECO:0000313" key="1">
    <source>
        <dbReference type="Proteomes" id="UP001652741"/>
    </source>
</evidence>
<dbReference type="Proteomes" id="UP001652741">
    <property type="component" value="Chromosome ssa03"/>
</dbReference>
<evidence type="ECO:0000313" key="2">
    <source>
        <dbReference type="RefSeq" id="XP_045571618.1"/>
    </source>
</evidence>
<reference evidence="2" key="1">
    <citation type="submission" date="2025-08" db="UniProtKB">
        <authorList>
            <consortium name="RefSeq"/>
        </authorList>
    </citation>
    <scope>IDENTIFICATION</scope>
</reference>